<dbReference type="Pfam" id="PF19700">
    <property type="entry name" value="DUF6198"/>
    <property type="match status" value="1"/>
</dbReference>
<keyword evidence="1" id="KW-1133">Transmembrane helix</keyword>
<evidence type="ECO:0008006" key="4">
    <source>
        <dbReference type="Google" id="ProtNLM"/>
    </source>
</evidence>
<feature type="transmembrane region" description="Helical" evidence="1">
    <location>
        <begin position="108"/>
        <end position="126"/>
    </location>
</feature>
<name>A0A1I1XAD1_9BACI</name>
<proteinExistence type="predicted"/>
<feature type="transmembrane region" description="Helical" evidence="1">
    <location>
        <begin position="174"/>
        <end position="194"/>
    </location>
</feature>
<evidence type="ECO:0000313" key="3">
    <source>
        <dbReference type="Proteomes" id="UP000199474"/>
    </source>
</evidence>
<accession>A0A1I1XAD1</accession>
<dbReference type="EMBL" id="FOMR01000007">
    <property type="protein sequence ID" value="SFE04376.1"/>
    <property type="molecule type" value="Genomic_DNA"/>
</dbReference>
<feature type="transmembrane region" description="Helical" evidence="1">
    <location>
        <begin position="75"/>
        <end position="96"/>
    </location>
</feature>
<organism evidence="2 3">
    <name type="scientific">Lentibacillus persicus</name>
    <dbReference type="NCBI Taxonomy" id="640948"/>
    <lineage>
        <taxon>Bacteria</taxon>
        <taxon>Bacillati</taxon>
        <taxon>Bacillota</taxon>
        <taxon>Bacilli</taxon>
        <taxon>Bacillales</taxon>
        <taxon>Bacillaceae</taxon>
        <taxon>Lentibacillus</taxon>
    </lineage>
</organism>
<dbReference type="Proteomes" id="UP000199474">
    <property type="component" value="Unassembled WGS sequence"/>
</dbReference>
<dbReference type="AlphaFoldDB" id="A0A1I1XAD1"/>
<feature type="transmembrane region" description="Helical" evidence="1">
    <location>
        <begin position="7"/>
        <end position="26"/>
    </location>
</feature>
<gene>
    <name evidence="2" type="ORF">SAMN05216238_107178</name>
</gene>
<evidence type="ECO:0000256" key="1">
    <source>
        <dbReference type="SAM" id="Phobius"/>
    </source>
</evidence>
<dbReference type="InterPro" id="IPR038750">
    <property type="entry name" value="YczE/YyaS-like"/>
</dbReference>
<dbReference type="PANTHER" id="PTHR40078:SF1">
    <property type="entry name" value="INTEGRAL MEMBRANE PROTEIN"/>
    <property type="match status" value="1"/>
</dbReference>
<dbReference type="RefSeq" id="WP_245745357.1">
    <property type="nucleotide sequence ID" value="NZ_FOMR01000007.1"/>
</dbReference>
<keyword evidence="1" id="KW-0472">Membrane</keyword>
<dbReference type="PANTHER" id="PTHR40078">
    <property type="entry name" value="INTEGRAL MEMBRANE PROTEIN-RELATED"/>
    <property type="match status" value="1"/>
</dbReference>
<evidence type="ECO:0000313" key="2">
    <source>
        <dbReference type="EMBL" id="SFE04376.1"/>
    </source>
</evidence>
<keyword evidence="3" id="KW-1185">Reference proteome</keyword>
<feature type="transmembrane region" description="Helical" evidence="1">
    <location>
        <begin position="46"/>
        <end position="68"/>
    </location>
</feature>
<sequence length="210" mass="22717">MRLMRAGVHFYLTGLIILTLGIALTIQSTMGASPFDALLVGLHRTFGLTVGSFEIVVGLTMILGNALAERKRPEFFALITSLVTGIGIDTWLFLLREVVVPVTWYGEWGALLAGTVLMALGVAFYLQSDIAPNPLDRSMLVISSLTGWNVSYSRAAISVVLVILAISFGGAVGIGTLINALFGGFIISFFLPYVKMLKTSHRKHKERNAV</sequence>
<feature type="transmembrane region" description="Helical" evidence="1">
    <location>
        <begin position="147"/>
        <end position="168"/>
    </location>
</feature>
<keyword evidence="1" id="KW-0812">Transmembrane</keyword>
<reference evidence="3" key="1">
    <citation type="submission" date="2016-10" db="EMBL/GenBank/DDBJ databases">
        <authorList>
            <person name="Varghese N."/>
            <person name="Submissions S."/>
        </authorList>
    </citation>
    <scope>NUCLEOTIDE SEQUENCE [LARGE SCALE GENOMIC DNA]</scope>
    <source>
        <strain evidence="3">DSM 22530</strain>
    </source>
</reference>
<dbReference type="STRING" id="640948.SAMN05216238_107178"/>
<protein>
    <recommendedName>
        <fullName evidence="4">Membrane protein YczE</fullName>
    </recommendedName>
</protein>